<evidence type="ECO:0000313" key="5">
    <source>
        <dbReference type="Proteomes" id="UP001501576"/>
    </source>
</evidence>
<evidence type="ECO:0000256" key="1">
    <source>
        <dbReference type="SAM" id="Coils"/>
    </source>
</evidence>
<dbReference type="SUPFAM" id="SSF48452">
    <property type="entry name" value="TPR-like"/>
    <property type="match status" value="1"/>
</dbReference>
<keyword evidence="5" id="KW-1185">Reference proteome</keyword>
<dbReference type="Proteomes" id="UP001501576">
    <property type="component" value="Unassembled WGS sequence"/>
</dbReference>
<dbReference type="EMBL" id="BAAABZ010000090">
    <property type="protein sequence ID" value="GAA0573677.1"/>
    <property type="molecule type" value="Genomic_DNA"/>
</dbReference>
<evidence type="ECO:0000259" key="3">
    <source>
        <dbReference type="Pfam" id="PF12770"/>
    </source>
</evidence>
<comment type="caution">
    <text evidence="4">The sequence shown here is derived from an EMBL/GenBank/DDBJ whole genome shotgun (WGS) entry which is preliminary data.</text>
</comment>
<evidence type="ECO:0000256" key="2">
    <source>
        <dbReference type="SAM" id="MobiDB-lite"/>
    </source>
</evidence>
<dbReference type="InterPro" id="IPR024983">
    <property type="entry name" value="CHAT_dom"/>
</dbReference>
<accession>A0ABP3PV95</accession>
<feature type="coiled-coil region" evidence="1">
    <location>
        <begin position="317"/>
        <end position="373"/>
    </location>
</feature>
<keyword evidence="1" id="KW-0175">Coiled coil</keyword>
<feature type="region of interest" description="Disordered" evidence="2">
    <location>
        <begin position="993"/>
        <end position="1014"/>
    </location>
</feature>
<dbReference type="Gene3D" id="1.25.40.10">
    <property type="entry name" value="Tetratricopeptide repeat domain"/>
    <property type="match status" value="1"/>
</dbReference>
<protein>
    <submittedName>
        <fullName evidence="4">CHAT domain-containing protein</fullName>
    </submittedName>
</protein>
<dbReference type="InterPro" id="IPR011990">
    <property type="entry name" value="TPR-like_helical_dom_sf"/>
</dbReference>
<sequence>MEPMRAQDGLVTALRARMARFKETGDASVLFEDTAHAEADTLHACLTRADASSGGVPHLPALDTLVEFLLVRYTATPGSYGFAYLGNALHLMRWRAQVRPEGVPPQFYAELESTAEKAERAAAEGKRLLEEYTRSGDSAPLDEAIDHCRCAAGLSIATAAEDGLTQRLSDLSVALGLRFRRTGSMPDLEEAIAARRQSVELCGPDHPARIRRLSILVELLLLWCRSGARPWDVDETVRLAREVVAATDCGDSYRALRLSRLAQALYYRFQDTEQLADLDEAIEVGRRAAEALAPDDRGAYLLSLGMWLQVRHDRTGIADLKGHLQLMRRRLADASREQRPQRLSQLGTALYHLYEYNGEVAHLQEAIEAEEQALALTAEGDDQRGDRLTNLSVSYRLRYERLRSVADLDAAIQLGTEALSAPLNDSALAAASLSTAFQLRYRHTLNQADLDRGVHLGRKAVDKSEDGSPHRSAALTTYANALSWRLAESVGQRQEVDVDEAVRLTREAVATLPVHDPDRGLHLMQYSSWLRYRYTRWGDPRDLSEAVEVAEEAVAVTPNGHRYRQTLMHTLAIVLSTEVESPDGAERAVDLDRAVMVAREAVAVNGLEDTSIVTARITLGTVLKQRYRARDDATDLREAVHWWRQAAESTVGTLPDRMSACTAWGEAAVELGDLKLAVGAYTLAMELLPQLTWHGLSRPARERQMADWSGLASDAAACLVMVGQPERAIEILEQGRSVVWNQILHTRTDLSLLAERAPAQAQRLSRIRDTLDARPFDTMLPITVLSQDALLAPSMWERLVEERAALLREWDEAVAEVRRLEGFAHFLRPVPFAELARAAAEGPVVLINVSRFGSHALVVGRNGPAVEAIELPEAAWKAVSQRAETFSNIVAAGGQPHRSFLERERHRHAVHDILDWLWNHVAEPVLDFLGIWPGADPMPRVWWCPTGPLALLPLHAAGHHPRHQGAQSPADRSMPDRVVSSYTPTLAALCRARGRKGPAGPAGRLTVGMPETPGHSPLPGVEREITALDACFSNSQAPHRSLIGPQATREAVKQALTDSPWVHLACHAVQEPMNPASSGFALYDGLLTVAELSGMHLPQGELAYLSACRTATPGVRALDEAVHPAAAVQVIGYRHVVATMWNIGDSSAPDVAAATYAALLVDGRTDAAHTARALHDAVAAQRRGDPTDPLRWAAYAHYGP</sequence>
<organism evidence="4 5">
    <name type="scientific">Streptomyces mordarskii</name>
    <dbReference type="NCBI Taxonomy" id="1226758"/>
    <lineage>
        <taxon>Bacteria</taxon>
        <taxon>Bacillati</taxon>
        <taxon>Actinomycetota</taxon>
        <taxon>Actinomycetes</taxon>
        <taxon>Kitasatosporales</taxon>
        <taxon>Streptomycetaceae</taxon>
        <taxon>Streptomyces</taxon>
    </lineage>
</organism>
<name>A0ABP3PV95_9ACTN</name>
<dbReference type="Pfam" id="PF12770">
    <property type="entry name" value="CHAT"/>
    <property type="match status" value="1"/>
</dbReference>
<dbReference type="Pfam" id="PF13374">
    <property type="entry name" value="TPR_10"/>
    <property type="match status" value="1"/>
</dbReference>
<reference evidence="5" key="1">
    <citation type="journal article" date="2019" name="Int. J. Syst. Evol. Microbiol.">
        <title>The Global Catalogue of Microorganisms (GCM) 10K type strain sequencing project: providing services to taxonomists for standard genome sequencing and annotation.</title>
        <authorList>
            <consortium name="The Broad Institute Genomics Platform"/>
            <consortium name="The Broad Institute Genome Sequencing Center for Infectious Disease"/>
            <person name="Wu L."/>
            <person name="Ma J."/>
        </authorList>
    </citation>
    <scope>NUCLEOTIDE SEQUENCE [LARGE SCALE GENOMIC DNA]</scope>
    <source>
        <strain evidence="5">JCM 5052</strain>
    </source>
</reference>
<evidence type="ECO:0000313" key="4">
    <source>
        <dbReference type="EMBL" id="GAA0573677.1"/>
    </source>
</evidence>
<gene>
    <name evidence="4" type="ORF">GCM10010390_91090</name>
</gene>
<proteinExistence type="predicted"/>
<feature type="domain" description="CHAT" evidence="3">
    <location>
        <begin position="913"/>
        <end position="1199"/>
    </location>
</feature>
<feature type="coiled-coil region" evidence="1">
    <location>
        <begin position="108"/>
        <end position="135"/>
    </location>
</feature>